<accession>A0A974Y432</accession>
<dbReference type="RefSeq" id="WP_238998975.1">
    <property type="nucleotide sequence ID" value="NZ_CP064781.1"/>
</dbReference>
<dbReference type="AlphaFoldDB" id="A0A974Y432"/>
<evidence type="ECO:0000313" key="1">
    <source>
        <dbReference type="EMBL" id="QRJ64250.1"/>
    </source>
</evidence>
<dbReference type="SUPFAM" id="SSF53474">
    <property type="entry name" value="alpha/beta-Hydrolases"/>
    <property type="match status" value="1"/>
</dbReference>
<dbReference type="InterPro" id="IPR029058">
    <property type="entry name" value="AB_hydrolase_fold"/>
</dbReference>
<keyword evidence="2" id="KW-1185">Reference proteome</keyword>
<dbReference type="Pfam" id="PF05728">
    <property type="entry name" value="UPF0227"/>
    <property type="match status" value="1"/>
</dbReference>
<protein>
    <submittedName>
        <fullName evidence="1">Esterase</fullName>
    </submittedName>
</protein>
<organism evidence="1 2">
    <name type="scientific">Azospira restricta</name>
    <dbReference type="NCBI Taxonomy" id="404405"/>
    <lineage>
        <taxon>Bacteria</taxon>
        <taxon>Pseudomonadati</taxon>
        <taxon>Pseudomonadota</taxon>
        <taxon>Betaproteobacteria</taxon>
        <taxon>Rhodocyclales</taxon>
        <taxon>Rhodocyclaceae</taxon>
        <taxon>Azospira</taxon>
    </lineage>
</organism>
<name>A0A974Y432_9RHOO</name>
<sequence>MSLAAGSPSLLYLHGFRSSPQSWKARLLGAALAERGLADRFHCPALSHDPAVAIAQAEAILAEHPACTLLGSSLGGYYATWLAEKYGLPAVLINPAVVAPLSLEAYVGPQTNLYSGEVFEFTAAHIATLRALEVPRITPERYWLLVEEGDELLDYRAAVSRYAGCRQTVLPGGDHSFTRFPDFVPQIIEFCGL</sequence>
<evidence type="ECO:0000313" key="2">
    <source>
        <dbReference type="Proteomes" id="UP000663444"/>
    </source>
</evidence>
<dbReference type="PANTHER" id="PTHR35602:SF3">
    <property type="entry name" value="ESTERASE YQIA"/>
    <property type="match status" value="1"/>
</dbReference>
<gene>
    <name evidence="1" type="ORF">IWH25_02520</name>
</gene>
<dbReference type="KEGG" id="ares:IWH25_02520"/>
<dbReference type="PANTHER" id="PTHR35602">
    <property type="entry name" value="ESTERASE YQIA-RELATED"/>
    <property type="match status" value="1"/>
</dbReference>
<dbReference type="Gene3D" id="3.40.50.1820">
    <property type="entry name" value="alpha/beta hydrolase"/>
    <property type="match status" value="1"/>
</dbReference>
<proteinExistence type="predicted"/>
<dbReference type="InterPro" id="IPR008886">
    <property type="entry name" value="UPF0227/Esterase_YqiA"/>
</dbReference>
<dbReference type="Proteomes" id="UP000663444">
    <property type="component" value="Chromosome"/>
</dbReference>
<reference evidence="1" key="1">
    <citation type="submission" date="2020-11" db="EMBL/GenBank/DDBJ databases">
        <title>Azospira restricta DSM 18626 genome sequence.</title>
        <authorList>
            <person name="Moe W.M."/>
        </authorList>
    </citation>
    <scope>NUCLEOTIDE SEQUENCE</scope>
    <source>
        <strain evidence="1">DSM 18626</strain>
    </source>
</reference>
<dbReference type="EMBL" id="CP064781">
    <property type="protein sequence ID" value="QRJ64250.1"/>
    <property type="molecule type" value="Genomic_DNA"/>
</dbReference>